<keyword evidence="5 8" id="KW-0460">Magnesium</keyword>
<comment type="subcellular location">
    <subcellularLocation>
        <location evidence="8">Cytoplasm</location>
    </subcellularLocation>
</comment>
<sequence length="212" mass="22056">MPASPRPLGVILAGGRATRMGGGDKGLLRLDGGPRLIDLVIDRLAPQCDALALNANGDPARFADLGLPVLPDSVSGFAGPLAGVLAGLDWAAEQGAGAIVTAAADTPFLPRDLVARLQAAAGPSGLALAASRDAGGRLWRQPTFGLWPVALRDDLRAALEDGLRKIVAWTDRHHAGTAEFESTPFDPFFNVNTPEDLAEAGRLARMIGEREA</sequence>
<comment type="cofactor">
    <cofactor evidence="8">
        <name>Mg(2+)</name>
        <dbReference type="ChEBI" id="CHEBI:18420"/>
    </cofactor>
</comment>
<dbReference type="InterPro" id="IPR029044">
    <property type="entry name" value="Nucleotide-diphossugar_trans"/>
</dbReference>
<name>A0A1G8YEC7_9RHOB</name>
<evidence type="ECO:0000256" key="6">
    <source>
        <dbReference type="ARBA" id="ARBA00023134"/>
    </source>
</evidence>
<dbReference type="Gene3D" id="3.90.550.10">
    <property type="entry name" value="Spore Coat Polysaccharide Biosynthesis Protein SpsA, Chain A"/>
    <property type="match status" value="1"/>
</dbReference>
<evidence type="ECO:0000256" key="3">
    <source>
        <dbReference type="ARBA" id="ARBA00022723"/>
    </source>
</evidence>
<evidence type="ECO:0000256" key="8">
    <source>
        <dbReference type="HAMAP-Rule" id="MF_00316"/>
    </source>
</evidence>
<evidence type="ECO:0000256" key="1">
    <source>
        <dbReference type="ARBA" id="ARBA00022490"/>
    </source>
</evidence>
<reference evidence="11" key="1">
    <citation type="submission" date="2016-10" db="EMBL/GenBank/DDBJ databases">
        <authorList>
            <person name="Varghese N."/>
            <person name="Submissions S."/>
        </authorList>
    </citation>
    <scope>NUCLEOTIDE SEQUENCE [LARGE SCALE GENOMIC DNA]</scope>
    <source>
        <strain evidence="11">CGMCC 1.10789</strain>
    </source>
</reference>
<feature type="binding site" evidence="8">
    <location>
        <position position="25"/>
    </location>
    <ligand>
        <name>GTP</name>
        <dbReference type="ChEBI" id="CHEBI:37565"/>
    </ligand>
</feature>
<comment type="domain">
    <text evidence="8">The N-terminal domain determines nucleotide recognition and specific binding, while the C-terminal domain determines the specific binding to the target protein.</text>
</comment>
<dbReference type="Proteomes" id="UP000199328">
    <property type="component" value="Unassembled WGS sequence"/>
</dbReference>
<feature type="binding site" evidence="8">
    <location>
        <begin position="12"/>
        <end position="14"/>
    </location>
    <ligand>
        <name>GTP</name>
        <dbReference type="ChEBI" id="CHEBI:37565"/>
    </ligand>
</feature>
<feature type="binding site" evidence="8">
    <location>
        <position position="54"/>
    </location>
    <ligand>
        <name>GTP</name>
        <dbReference type="ChEBI" id="CHEBI:37565"/>
    </ligand>
</feature>
<comment type="function">
    <text evidence="8">Transfers a GMP moiety from GTP to Mo-molybdopterin (Mo-MPT) cofactor (Moco or molybdenum cofactor) to form Mo-molybdopterin guanine dinucleotide (Mo-MGD) cofactor.</text>
</comment>
<keyword evidence="2 8" id="KW-0808">Transferase</keyword>
<dbReference type="STRING" id="990712.SAMN05216257_101288"/>
<feature type="binding site" evidence="8">
    <location>
        <position position="105"/>
    </location>
    <ligand>
        <name>Mg(2+)</name>
        <dbReference type="ChEBI" id="CHEBI:18420"/>
    </ligand>
</feature>
<evidence type="ECO:0000256" key="5">
    <source>
        <dbReference type="ARBA" id="ARBA00022842"/>
    </source>
</evidence>
<dbReference type="GO" id="GO:0005737">
    <property type="term" value="C:cytoplasm"/>
    <property type="evidence" value="ECO:0007669"/>
    <property type="project" value="UniProtKB-SubCell"/>
</dbReference>
<dbReference type="AlphaFoldDB" id="A0A1G8YEC7"/>
<organism evidence="10 11">
    <name type="scientific">Meinhardsimonia xiamenensis</name>
    <dbReference type="NCBI Taxonomy" id="990712"/>
    <lineage>
        <taxon>Bacteria</taxon>
        <taxon>Pseudomonadati</taxon>
        <taxon>Pseudomonadota</taxon>
        <taxon>Alphaproteobacteria</taxon>
        <taxon>Rhodobacterales</taxon>
        <taxon>Paracoccaceae</taxon>
        <taxon>Meinhardsimonia</taxon>
    </lineage>
</organism>
<dbReference type="EMBL" id="FNFV01000001">
    <property type="protein sequence ID" value="SDK01027.1"/>
    <property type="molecule type" value="Genomic_DNA"/>
</dbReference>
<dbReference type="SUPFAM" id="SSF53448">
    <property type="entry name" value="Nucleotide-diphospho-sugar transferases"/>
    <property type="match status" value="1"/>
</dbReference>
<dbReference type="Pfam" id="PF12804">
    <property type="entry name" value="NTP_transf_3"/>
    <property type="match status" value="1"/>
</dbReference>
<evidence type="ECO:0000256" key="2">
    <source>
        <dbReference type="ARBA" id="ARBA00022679"/>
    </source>
</evidence>
<dbReference type="CDD" id="cd02503">
    <property type="entry name" value="MobA"/>
    <property type="match status" value="1"/>
</dbReference>
<dbReference type="EC" id="2.7.7.77" evidence="8"/>
<dbReference type="InterPro" id="IPR013482">
    <property type="entry name" value="Molybde_CF_guanTrfase"/>
</dbReference>
<dbReference type="OrthoDB" id="9788394at2"/>
<gene>
    <name evidence="8" type="primary">mobA</name>
    <name evidence="10" type="ORF">SAMN05216257_101288</name>
</gene>
<protein>
    <recommendedName>
        <fullName evidence="8">Molybdenum cofactor guanylyltransferase</fullName>
        <shortName evidence="8">MoCo guanylyltransferase</shortName>
        <ecNumber evidence="8">2.7.7.77</ecNumber>
    </recommendedName>
    <alternativeName>
        <fullName evidence="8">GTP:molybdopterin guanylyltransferase</fullName>
    </alternativeName>
    <alternativeName>
        <fullName evidence="8">Mo-MPT guanylyltransferase</fullName>
    </alternativeName>
    <alternativeName>
        <fullName evidence="8">Molybdopterin guanylyltransferase</fullName>
    </alternativeName>
    <alternativeName>
        <fullName evidence="8">Molybdopterin-guanine dinucleotide synthase</fullName>
        <shortName evidence="8">MGD synthase</shortName>
    </alternativeName>
</protein>
<keyword evidence="4 8" id="KW-0547">Nucleotide-binding</keyword>
<dbReference type="GO" id="GO:1902758">
    <property type="term" value="P:bis(molybdopterin guanine dinucleotide)molybdenum biosynthetic process"/>
    <property type="evidence" value="ECO:0007669"/>
    <property type="project" value="TreeGrafter"/>
</dbReference>
<dbReference type="GO" id="GO:0005525">
    <property type="term" value="F:GTP binding"/>
    <property type="evidence" value="ECO:0007669"/>
    <property type="project" value="UniProtKB-UniRule"/>
</dbReference>
<keyword evidence="1 8" id="KW-0963">Cytoplasm</keyword>
<keyword evidence="3 8" id="KW-0479">Metal-binding</keyword>
<comment type="catalytic activity">
    <reaction evidence="8">
        <text>Mo-molybdopterin + GTP + H(+) = Mo-molybdopterin guanine dinucleotide + diphosphate</text>
        <dbReference type="Rhea" id="RHEA:34243"/>
        <dbReference type="ChEBI" id="CHEBI:15378"/>
        <dbReference type="ChEBI" id="CHEBI:33019"/>
        <dbReference type="ChEBI" id="CHEBI:37565"/>
        <dbReference type="ChEBI" id="CHEBI:71302"/>
        <dbReference type="ChEBI" id="CHEBI:71310"/>
        <dbReference type="EC" id="2.7.7.77"/>
    </reaction>
</comment>
<dbReference type="PANTHER" id="PTHR19136:SF81">
    <property type="entry name" value="MOLYBDENUM COFACTOR GUANYLYLTRANSFERASE"/>
    <property type="match status" value="1"/>
</dbReference>
<keyword evidence="7 8" id="KW-0501">Molybdenum cofactor biosynthesis</keyword>
<comment type="similarity">
    <text evidence="8">Belongs to the MobA family.</text>
</comment>
<keyword evidence="6 8" id="KW-0342">GTP-binding</keyword>
<evidence type="ECO:0000256" key="7">
    <source>
        <dbReference type="ARBA" id="ARBA00023150"/>
    </source>
</evidence>
<dbReference type="GO" id="GO:0046872">
    <property type="term" value="F:metal ion binding"/>
    <property type="evidence" value="ECO:0007669"/>
    <property type="project" value="UniProtKB-KW"/>
</dbReference>
<evidence type="ECO:0000256" key="4">
    <source>
        <dbReference type="ARBA" id="ARBA00022741"/>
    </source>
</evidence>
<comment type="subunit">
    <text evidence="8">Monomer.</text>
</comment>
<dbReference type="HAMAP" id="MF_00316">
    <property type="entry name" value="MobA"/>
    <property type="match status" value="1"/>
</dbReference>
<feature type="domain" description="MobA-like NTP transferase" evidence="9">
    <location>
        <begin position="9"/>
        <end position="170"/>
    </location>
</feature>
<dbReference type="RefSeq" id="WP_092497444.1">
    <property type="nucleotide sequence ID" value="NZ_FNFV01000001.1"/>
</dbReference>
<evidence type="ECO:0000313" key="11">
    <source>
        <dbReference type="Proteomes" id="UP000199328"/>
    </source>
</evidence>
<keyword evidence="11" id="KW-1185">Reference proteome</keyword>
<proteinExistence type="inferred from homology"/>
<dbReference type="InterPro" id="IPR025877">
    <property type="entry name" value="MobA-like_NTP_Trfase"/>
</dbReference>
<evidence type="ECO:0000313" key="10">
    <source>
        <dbReference type="EMBL" id="SDK01027.1"/>
    </source>
</evidence>
<feature type="binding site" evidence="8">
    <location>
        <position position="72"/>
    </location>
    <ligand>
        <name>GTP</name>
        <dbReference type="ChEBI" id="CHEBI:37565"/>
    </ligand>
</feature>
<dbReference type="GO" id="GO:0061603">
    <property type="term" value="F:molybdenum cofactor guanylyltransferase activity"/>
    <property type="evidence" value="ECO:0007669"/>
    <property type="project" value="UniProtKB-EC"/>
</dbReference>
<feature type="binding site" evidence="8">
    <location>
        <position position="105"/>
    </location>
    <ligand>
        <name>GTP</name>
        <dbReference type="ChEBI" id="CHEBI:37565"/>
    </ligand>
</feature>
<evidence type="ECO:0000259" key="9">
    <source>
        <dbReference type="Pfam" id="PF12804"/>
    </source>
</evidence>
<dbReference type="NCBIfam" id="TIGR02665">
    <property type="entry name" value="molyb_mobA"/>
    <property type="match status" value="1"/>
</dbReference>
<dbReference type="PANTHER" id="PTHR19136">
    <property type="entry name" value="MOLYBDENUM COFACTOR GUANYLYLTRANSFERASE"/>
    <property type="match status" value="1"/>
</dbReference>
<accession>A0A1G8YEC7</accession>